<feature type="domain" description="AB hydrolase-1" evidence="1">
    <location>
        <begin position="50"/>
        <end position="315"/>
    </location>
</feature>
<sequence length="331" mass="34808">MSPAAQACTTPSARRRTLRLDSGVELDGRPMTIALELVWPERLREPTSVFVCVPGGGMNRRFFDLMPADGGEDFSFAAQMSARGYLVMLIDTLGVGESDRPDDLYALTPELLVRANERVVAAVLAGLRDGGLLADRPALPDLRSIGVGHSMGALLTCLQQARFGTHAAIAALGFSTAGLPQYLVPQARSATPASLSEDELVRLARSQFGAAPSAMKRGEAPSDLFAGAKAEPRGMAALKSALAPMLPVPAMLAMMPGNIAQACASIGVPTFIGVGELDLTGGAHAIPAAFTRSHDVTLQILEQAGHSHFLFASRAQLFERLGRWAADAAHA</sequence>
<accession>I8T1K4</accession>
<dbReference type="RefSeq" id="WP_007187170.1">
    <property type="nucleotide sequence ID" value="NZ_AKGD01000004.1"/>
</dbReference>
<reference evidence="2 3" key="1">
    <citation type="journal article" date="2012" name="J. Bacteriol.">
        <title>Genome Sequence of n-Alkane-Degrading Hydrocarboniphaga effusa Strain AP103T (ATCC BAA-332T).</title>
        <authorList>
            <person name="Chang H.K."/>
            <person name="Zylstra G.J."/>
            <person name="Chae J.C."/>
        </authorList>
    </citation>
    <scope>NUCLEOTIDE SEQUENCE [LARGE SCALE GENOMIC DNA]</scope>
    <source>
        <strain evidence="2 3">AP103</strain>
    </source>
</reference>
<proteinExistence type="predicted"/>
<dbReference type="STRING" id="1172194.WQQ_42350"/>
<gene>
    <name evidence="2" type="ORF">WQQ_42350</name>
</gene>
<dbReference type="Proteomes" id="UP000003704">
    <property type="component" value="Unassembled WGS sequence"/>
</dbReference>
<name>I8T1K4_9GAMM</name>
<evidence type="ECO:0000313" key="3">
    <source>
        <dbReference type="Proteomes" id="UP000003704"/>
    </source>
</evidence>
<dbReference type="InterPro" id="IPR029058">
    <property type="entry name" value="AB_hydrolase_fold"/>
</dbReference>
<evidence type="ECO:0000259" key="1">
    <source>
        <dbReference type="Pfam" id="PF12697"/>
    </source>
</evidence>
<keyword evidence="3" id="KW-1185">Reference proteome</keyword>
<organism evidence="2 3">
    <name type="scientific">Hydrocarboniphaga effusa AP103</name>
    <dbReference type="NCBI Taxonomy" id="1172194"/>
    <lineage>
        <taxon>Bacteria</taxon>
        <taxon>Pseudomonadati</taxon>
        <taxon>Pseudomonadota</taxon>
        <taxon>Gammaproteobacteria</taxon>
        <taxon>Nevskiales</taxon>
        <taxon>Nevskiaceae</taxon>
        <taxon>Hydrocarboniphaga</taxon>
    </lineage>
</organism>
<evidence type="ECO:0000313" key="2">
    <source>
        <dbReference type="EMBL" id="EIT67800.1"/>
    </source>
</evidence>
<dbReference type="Pfam" id="PF12697">
    <property type="entry name" value="Abhydrolase_6"/>
    <property type="match status" value="1"/>
</dbReference>
<protein>
    <recommendedName>
        <fullName evidence="1">AB hydrolase-1 domain-containing protein</fullName>
    </recommendedName>
</protein>
<dbReference type="SUPFAM" id="SSF53474">
    <property type="entry name" value="alpha/beta-Hydrolases"/>
    <property type="match status" value="1"/>
</dbReference>
<dbReference type="Gene3D" id="3.40.50.1820">
    <property type="entry name" value="alpha/beta hydrolase"/>
    <property type="match status" value="1"/>
</dbReference>
<dbReference type="OrthoDB" id="4512892at2"/>
<dbReference type="EMBL" id="AKGD01000004">
    <property type="protein sequence ID" value="EIT67800.1"/>
    <property type="molecule type" value="Genomic_DNA"/>
</dbReference>
<dbReference type="InterPro" id="IPR000073">
    <property type="entry name" value="AB_hydrolase_1"/>
</dbReference>
<dbReference type="AlphaFoldDB" id="I8T1K4"/>
<comment type="caution">
    <text evidence="2">The sequence shown here is derived from an EMBL/GenBank/DDBJ whole genome shotgun (WGS) entry which is preliminary data.</text>
</comment>